<sequence>MSIIYFLGFTDAYYHRLTGKQAAWANKKYCGHCCMPETLMADMENDNMK</sequence>
<dbReference type="AlphaFoldDB" id="A0A9P5NC85"/>
<accession>A0A9P5NC85</accession>
<gene>
    <name evidence="1" type="ORF">CPB84DRAFT_1687174</name>
</gene>
<dbReference type="EMBL" id="JADNYJ010000131">
    <property type="protein sequence ID" value="KAF8881517.1"/>
    <property type="molecule type" value="Genomic_DNA"/>
</dbReference>
<reference evidence="1" key="1">
    <citation type="submission" date="2020-11" db="EMBL/GenBank/DDBJ databases">
        <authorList>
            <consortium name="DOE Joint Genome Institute"/>
            <person name="Ahrendt S."/>
            <person name="Riley R."/>
            <person name="Andreopoulos W."/>
            <person name="LaButti K."/>
            <person name="Pangilinan J."/>
            <person name="Ruiz-duenas F.J."/>
            <person name="Barrasa J.M."/>
            <person name="Sanchez-Garcia M."/>
            <person name="Camarero S."/>
            <person name="Miyauchi S."/>
            <person name="Serrano A."/>
            <person name="Linde D."/>
            <person name="Babiker R."/>
            <person name="Drula E."/>
            <person name="Ayuso-Fernandez I."/>
            <person name="Pacheco R."/>
            <person name="Padilla G."/>
            <person name="Ferreira P."/>
            <person name="Barriuso J."/>
            <person name="Kellner H."/>
            <person name="Castanera R."/>
            <person name="Alfaro M."/>
            <person name="Ramirez L."/>
            <person name="Pisabarro A.G."/>
            <person name="Kuo A."/>
            <person name="Tritt A."/>
            <person name="Lipzen A."/>
            <person name="He G."/>
            <person name="Yan M."/>
            <person name="Ng V."/>
            <person name="Cullen D."/>
            <person name="Martin F."/>
            <person name="Rosso M.-N."/>
            <person name="Henrissat B."/>
            <person name="Hibbett D."/>
            <person name="Martinez A.T."/>
            <person name="Grigoriev I.V."/>
        </authorList>
    </citation>
    <scope>NUCLEOTIDE SEQUENCE</scope>
    <source>
        <strain evidence="1">AH 44721</strain>
    </source>
</reference>
<comment type="caution">
    <text evidence="1">The sequence shown here is derived from an EMBL/GenBank/DDBJ whole genome shotgun (WGS) entry which is preliminary data.</text>
</comment>
<evidence type="ECO:0000313" key="1">
    <source>
        <dbReference type="EMBL" id="KAF8881517.1"/>
    </source>
</evidence>
<dbReference type="Proteomes" id="UP000724874">
    <property type="component" value="Unassembled WGS sequence"/>
</dbReference>
<protein>
    <submittedName>
        <fullName evidence="1">Uncharacterized protein</fullName>
    </submittedName>
</protein>
<evidence type="ECO:0000313" key="2">
    <source>
        <dbReference type="Proteomes" id="UP000724874"/>
    </source>
</evidence>
<organism evidence="1 2">
    <name type="scientific">Gymnopilus junonius</name>
    <name type="common">Spectacular rustgill mushroom</name>
    <name type="synonym">Gymnopilus spectabilis subsp. junonius</name>
    <dbReference type="NCBI Taxonomy" id="109634"/>
    <lineage>
        <taxon>Eukaryota</taxon>
        <taxon>Fungi</taxon>
        <taxon>Dikarya</taxon>
        <taxon>Basidiomycota</taxon>
        <taxon>Agaricomycotina</taxon>
        <taxon>Agaricomycetes</taxon>
        <taxon>Agaricomycetidae</taxon>
        <taxon>Agaricales</taxon>
        <taxon>Agaricineae</taxon>
        <taxon>Hymenogastraceae</taxon>
        <taxon>Gymnopilus</taxon>
    </lineage>
</organism>
<proteinExistence type="predicted"/>
<name>A0A9P5NC85_GYMJU</name>
<dbReference type="OrthoDB" id="2416294at2759"/>
<keyword evidence="2" id="KW-1185">Reference proteome</keyword>